<dbReference type="RefSeq" id="WP_271868113.1">
    <property type="nucleotide sequence ID" value="NZ_JAQMFO010000083.1"/>
</dbReference>
<dbReference type="AlphaFoldDB" id="A0AAW6BTU1"/>
<sequence length="98" mass="11171">MARIPYLHTNKDDALFAISMSHNDLFGEGATIVVNKHGKGNGFFLIEDNKELFISSRFDNMNNLNWVHNTNKKFIAINTAKILGKIVAFYEQPYSIHV</sequence>
<protein>
    <recommendedName>
        <fullName evidence="3">Peptidase S24/S26A/S26B/S26C domain-containing protein</fullName>
    </recommendedName>
</protein>
<evidence type="ECO:0008006" key="3">
    <source>
        <dbReference type="Google" id="ProtNLM"/>
    </source>
</evidence>
<comment type="caution">
    <text evidence="1">The sequence shown here is derived from an EMBL/GenBank/DDBJ whole genome shotgun (WGS) entry which is preliminary data.</text>
</comment>
<dbReference type="EMBL" id="JAQMFO010000083">
    <property type="protein sequence ID" value="MDB6375110.1"/>
    <property type="molecule type" value="Genomic_DNA"/>
</dbReference>
<accession>A0AAW6BTU1</accession>
<evidence type="ECO:0000313" key="2">
    <source>
        <dbReference type="Proteomes" id="UP001212996"/>
    </source>
</evidence>
<proteinExistence type="predicted"/>
<gene>
    <name evidence="1" type="ORF">PH362_25325</name>
</gene>
<name>A0AAW6BTU1_9GAMM</name>
<dbReference type="Proteomes" id="UP001212996">
    <property type="component" value="Unassembled WGS sequence"/>
</dbReference>
<organism evidence="1 2">
    <name type="scientific">Photorhabdus bodei</name>
    <dbReference type="NCBI Taxonomy" id="2029681"/>
    <lineage>
        <taxon>Bacteria</taxon>
        <taxon>Pseudomonadati</taxon>
        <taxon>Pseudomonadota</taxon>
        <taxon>Gammaproteobacteria</taxon>
        <taxon>Enterobacterales</taxon>
        <taxon>Morganellaceae</taxon>
        <taxon>Photorhabdus</taxon>
    </lineage>
</organism>
<reference evidence="1" key="1">
    <citation type="submission" date="2023-01" db="EMBL/GenBank/DDBJ databases">
        <title>Genome sequencing of Photorhabdus bodei 09-20.</title>
        <authorList>
            <person name="Kalindamar S."/>
            <person name="Kumru S."/>
        </authorList>
    </citation>
    <scope>NUCLEOTIDE SEQUENCE</scope>
    <source>
        <strain evidence="1">09-20</strain>
    </source>
</reference>
<evidence type="ECO:0000313" key="1">
    <source>
        <dbReference type="EMBL" id="MDB6375110.1"/>
    </source>
</evidence>